<dbReference type="Proteomes" id="UP000729402">
    <property type="component" value="Unassembled WGS sequence"/>
</dbReference>
<feature type="compositionally biased region" description="Polar residues" evidence="1">
    <location>
        <begin position="44"/>
        <end position="58"/>
    </location>
</feature>
<comment type="caution">
    <text evidence="2">The sequence shown here is derived from an EMBL/GenBank/DDBJ whole genome shotgun (WGS) entry which is preliminary data.</text>
</comment>
<feature type="region of interest" description="Disordered" evidence="1">
    <location>
        <begin position="44"/>
        <end position="150"/>
    </location>
</feature>
<name>A0A8J5S777_ZIZPA</name>
<evidence type="ECO:0000313" key="2">
    <source>
        <dbReference type="EMBL" id="KAG8051156.1"/>
    </source>
</evidence>
<organism evidence="2 3">
    <name type="scientific">Zizania palustris</name>
    <name type="common">Northern wild rice</name>
    <dbReference type="NCBI Taxonomy" id="103762"/>
    <lineage>
        <taxon>Eukaryota</taxon>
        <taxon>Viridiplantae</taxon>
        <taxon>Streptophyta</taxon>
        <taxon>Embryophyta</taxon>
        <taxon>Tracheophyta</taxon>
        <taxon>Spermatophyta</taxon>
        <taxon>Magnoliopsida</taxon>
        <taxon>Liliopsida</taxon>
        <taxon>Poales</taxon>
        <taxon>Poaceae</taxon>
        <taxon>BOP clade</taxon>
        <taxon>Oryzoideae</taxon>
        <taxon>Oryzeae</taxon>
        <taxon>Zizaniinae</taxon>
        <taxon>Zizania</taxon>
    </lineage>
</organism>
<proteinExistence type="predicted"/>
<evidence type="ECO:0000313" key="3">
    <source>
        <dbReference type="Proteomes" id="UP000729402"/>
    </source>
</evidence>
<evidence type="ECO:0000256" key="1">
    <source>
        <dbReference type="SAM" id="MobiDB-lite"/>
    </source>
</evidence>
<sequence length="150" mass="16004">METLRMLRILSLDFRLRESFKMRSRHLEDELALAKGEILRLRRQISTSRSQKTKTLPRTNAAPEISQGLGAPREAAGSARDGGRRLAWARRGRQPNLGAAVEAAGPGRSGSSGAAGGAASPVRGGGGGGGGVWRRRIRRRRRPDGAAEAG</sequence>
<feature type="compositionally biased region" description="Basic residues" evidence="1">
    <location>
        <begin position="133"/>
        <end position="142"/>
    </location>
</feature>
<feature type="compositionally biased region" description="Gly residues" evidence="1">
    <location>
        <begin position="107"/>
        <end position="116"/>
    </location>
</feature>
<reference evidence="2" key="2">
    <citation type="submission" date="2021-02" db="EMBL/GenBank/DDBJ databases">
        <authorList>
            <person name="Kimball J.A."/>
            <person name="Haas M.W."/>
            <person name="Macchietto M."/>
            <person name="Kono T."/>
            <person name="Duquette J."/>
            <person name="Shao M."/>
        </authorList>
    </citation>
    <scope>NUCLEOTIDE SEQUENCE</scope>
    <source>
        <tissue evidence="2">Fresh leaf tissue</tissue>
    </source>
</reference>
<dbReference type="EMBL" id="JAAALK010000289">
    <property type="protein sequence ID" value="KAG8051156.1"/>
    <property type="molecule type" value="Genomic_DNA"/>
</dbReference>
<accession>A0A8J5S777</accession>
<reference evidence="2" key="1">
    <citation type="journal article" date="2021" name="bioRxiv">
        <title>Whole Genome Assembly and Annotation of Northern Wild Rice, Zizania palustris L., Supports a Whole Genome Duplication in the Zizania Genus.</title>
        <authorList>
            <person name="Haas M."/>
            <person name="Kono T."/>
            <person name="Macchietto M."/>
            <person name="Millas R."/>
            <person name="McGilp L."/>
            <person name="Shao M."/>
            <person name="Duquette J."/>
            <person name="Hirsch C.N."/>
            <person name="Kimball J."/>
        </authorList>
    </citation>
    <scope>NUCLEOTIDE SEQUENCE</scope>
    <source>
        <tissue evidence="2">Fresh leaf tissue</tissue>
    </source>
</reference>
<feature type="compositionally biased region" description="Gly residues" evidence="1">
    <location>
        <begin position="123"/>
        <end position="132"/>
    </location>
</feature>
<keyword evidence="3" id="KW-1185">Reference proteome</keyword>
<gene>
    <name evidence="2" type="ORF">GUJ93_ZPchr0009g1785</name>
</gene>
<dbReference type="AlphaFoldDB" id="A0A8J5S777"/>
<protein>
    <submittedName>
        <fullName evidence="2">Uncharacterized protein</fullName>
    </submittedName>
</protein>